<accession>A0A3B6KTF0</accession>
<dbReference type="Pfam" id="PF03080">
    <property type="entry name" value="Neprosin"/>
    <property type="match status" value="1"/>
</dbReference>
<dbReference type="Gramene" id="TraesCLE_scaffold_096253_01G000100.1">
    <property type="protein sequence ID" value="TraesCLE_scaffold_096253_01G000100.1"/>
    <property type="gene ID" value="TraesCLE_scaffold_096253_01G000100"/>
</dbReference>
<dbReference type="OrthoDB" id="684544at2759"/>
<dbReference type="Proteomes" id="UP000019116">
    <property type="component" value="Chromosome 5A"/>
</dbReference>
<evidence type="ECO:0000313" key="2">
    <source>
        <dbReference type="EnsemblPlants" id="TraesCS5A02G504200.1"/>
    </source>
</evidence>
<dbReference type="Gramene" id="TraesWEE_scaffold_098010_01G000200.1">
    <property type="protein sequence ID" value="TraesWEE_scaffold_098010_01G000200.1"/>
    <property type="gene ID" value="TraesWEE_scaffold_098010_01G000200"/>
</dbReference>
<reference evidence="2" key="1">
    <citation type="submission" date="2018-08" db="EMBL/GenBank/DDBJ databases">
        <authorList>
            <person name="Rossello M."/>
        </authorList>
    </citation>
    <scope>NUCLEOTIDE SEQUENCE [LARGE SCALE GENOMIC DNA]</scope>
    <source>
        <strain evidence="2">cv. Chinese Spring</strain>
    </source>
</reference>
<dbReference type="Gramene" id="TraesCS5A03G1183100.1">
    <property type="protein sequence ID" value="TraesCS5A03G1183100.1.CDS"/>
    <property type="gene ID" value="TraesCS5A03G1183100"/>
</dbReference>
<dbReference type="Gramene" id="TraesROB_scaffold_072734_01G000100.1">
    <property type="protein sequence ID" value="TraesROB_scaffold_072734_01G000100.1"/>
    <property type="gene ID" value="TraesROB_scaffold_072734_01G000100"/>
</dbReference>
<dbReference type="PANTHER" id="PTHR31589">
    <property type="entry name" value="PROTEIN, PUTATIVE (DUF239)-RELATED-RELATED"/>
    <property type="match status" value="1"/>
</dbReference>
<sequence>METVLRQALIRFKLAGIETDMKQLDASTWIALASYERMALPYLQDKKSGDWWVYYGFNSVPTGVGYFPKSLFSYLANKANQLAFGGAVVAHRAASTPSMGSGSFPNGGQGRAASFTNLGIIDKEGNTKPIMADFPTLVTNNKCHSITPINHAACLYGGPGGCVR</sequence>
<evidence type="ECO:0000313" key="3">
    <source>
        <dbReference type="Proteomes" id="UP000019116"/>
    </source>
</evidence>
<keyword evidence="3" id="KW-1185">Reference proteome</keyword>
<dbReference type="PANTHER" id="PTHR31589:SF160">
    <property type="entry name" value="NEPROSIN DOMAIN-CONTAINING PROTEIN"/>
    <property type="match status" value="1"/>
</dbReference>
<dbReference type="STRING" id="4565.A0A3B6KTF0"/>
<dbReference type="InterPro" id="IPR004314">
    <property type="entry name" value="Neprosin"/>
</dbReference>
<proteinExistence type="predicted"/>
<feature type="domain" description="Neprosin PEP catalytic" evidence="1">
    <location>
        <begin position="1"/>
        <end position="163"/>
    </location>
</feature>
<dbReference type="AlphaFoldDB" id="A0A3B6KTF0"/>
<protein>
    <recommendedName>
        <fullName evidence="1">Neprosin PEP catalytic domain-containing protein</fullName>
    </recommendedName>
</protein>
<dbReference type="EnsemblPlants" id="TraesCS5A02G504200.1">
    <property type="protein sequence ID" value="TraesCS5A02G504200.1"/>
    <property type="gene ID" value="TraesCS5A02G504200"/>
</dbReference>
<name>A0A3B6KTF0_WHEAT</name>
<organism evidence="2">
    <name type="scientific">Triticum aestivum</name>
    <name type="common">Wheat</name>
    <dbReference type="NCBI Taxonomy" id="4565"/>
    <lineage>
        <taxon>Eukaryota</taxon>
        <taxon>Viridiplantae</taxon>
        <taxon>Streptophyta</taxon>
        <taxon>Embryophyta</taxon>
        <taxon>Tracheophyta</taxon>
        <taxon>Spermatophyta</taxon>
        <taxon>Magnoliopsida</taxon>
        <taxon>Liliopsida</taxon>
        <taxon>Poales</taxon>
        <taxon>Poaceae</taxon>
        <taxon>BOP clade</taxon>
        <taxon>Pooideae</taxon>
        <taxon>Triticodae</taxon>
        <taxon>Triticeae</taxon>
        <taxon>Triticinae</taxon>
        <taxon>Triticum</taxon>
    </lineage>
</organism>
<dbReference type="Gramene" id="TraesCAD_scaffold_193734_01G000100.1">
    <property type="protein sequence ID" value="TraesCAD_scaffold_193734_01G000100.1"/>
    <property type="gene ID" value="TraesCAD_scaffold_193734_01G000100"/>
</dbReference>
<dbReference type="OMA" id="IETDMKQ"/>
<dbReference type="InterPro" id="IPR053168">
    <property type="entry name" value="Glutamic_endopeptidase"/>
</dbReference>
<reference evidence="2" key="2">
    <citation type="submission" date="2018-10" db="UniProtKB">
        <authorList>
            <consortium name="EnsemblPlants"/>
        </authorList>
    </citation>
    <scope>IDENTIFICATION</scope>
</reference>
<dbReference type="PROSITE" id="PS52045">
    <property type="entry name" value="NEPROSIN_PEP_CD"/>
    <property type="match status" value="1"/>
</dbReference>
<dbReference type="SMR" id="A0A3B6KTF0"/>
<evidence type="ECO:0000259" key="1">
    <source>
        <dbReference type="PROSITE" id="PS52045"/>
    </source>
</evidence>
<dbReference type="Gramene" id="TraesCS5A02G504200.1">
    <property type="protein sequence ID" value="TraesCS5A02G504200.1"/>
    <property type="gene ID" value="TraesCS5A02G504200"/>
</dbReference>